<proteinExistence type="predicted"/>
<dbReference type="Proteomes" id="UP001569963">
    <property type="component" value="Unassembled WGS sequence"/>
</dbReference>
<sequence>MGSEISVTPERIGQHAKEIRSTVRPALEKARTALNENGTIEGGDFSVTGTMASMAYPMGLQFVYEDLNTHLEMLDGFAQNLTTTAGTYGAAETASTITYV</sequence>
<feature type="region of interest" description="Disordered" evidence="1">
    <location>
        <begin position="1"/>
        <end position="21"/>
    </location>
</feature>
<dbReference type="RefSeq" id="WP_371947078.1">
    <property type="nucleotide sequence ID" value="NZ_JAXCEI010000001.1"/>
</dbReference>
<accession>A0ABV4Q3U3</accession>
<name>A0ABV4Q3U3_9ACTN</name>
<protein>
    <recommendedName>
        <fullName evidence="4">WXG100 family type VII secretion target</fullName>
    </recommendedName>
</protein>
<evidence type="ECO:0000313" key="2">
    <source>
        <dbReference type="EMBL" id="MFA1537743.1"/>
    </source>
</evidence>
<evidence type="ECO:0008006" key="4">
    <source>
        <dbReference type="Google" id="ProtNLM"/>
    </source>
</evidence>
<organism evidence="2 3">
    <name type="scientific">Actinomadura monticuli</name>
    <dbReference type="NCBI Taxonomy" id="3097367"/>
    <lineage>
        <taxon>Bacteria</taxon>
        <taxon>Bacillati</taxon>
        <taxon>Actinomycetota</taxon>
        <taxon>Actinomycetes</taxon>
        <taxon>Streptosporangiales</taxon>
        <taxon>Thermomonosporaceae</taxon>
        <taxon>Actinomadura</taxon>
    </lineage>
</organism>
<evidence type="ECO:0000313" key="3">
    <source>
        <dbReference type="Proteomes" id="UP001569963"/>
    </source>
</evidence>
<reference evidence="2 3" key="1">
    <citation type="submission" date="2023-11" db="EMBL/GenBank/DDBJ databases">
        <title>Actinomadura monticuli sp. nov., isolated from volcanic ash.</title>
        <authorList>
            <person name="Lee S.D."/>
            <person name="Yang H."/>
            <person name="Kim I.S."/>
        </authorList>
    </citation>
    <scope>NUCLEOTIDE SEQUENCE [LARGE SCALE GENOMIC DNA]</scope>
    <source>
        <strain evidence="2 3">DLS-62</strain>
    </source>
</reference>
<gene>
    <name evidence="2" type="ORF">SM611_02270</name>
</gene>
<evidence type="ECO:0000256" key="1">
    <source>
        <dbReference type="SAM" id="MobiDB-lite"/>
    </source>
</evidence>
<dbReference type="EMBL" id="JAXCEI010000001">
    <property type="protein sequence ID" value="MFA1537743.1"/>
    <property type="molecule type" value="Genomic_DNA"/>
</dbReference>
<keyword evidence="3" id="KW-1185">Reference proteome</keyword>
<comment type="caution">
    <text evidence="2">The sequence shown here is derived from an EMBL/GenBank/DDBJ whole genome shotgun (WGS) entry which is preliminary data.</text>
</comment>
<feature type="compositionally biased region" description="Basic and acidic residues" evidence="1">
    <location>
        <begin position="12"/>
        <end position="21"/>
    </location>
</feature>